<dbReference type="InterPro" id="IPR003812">
    <property type="entry name" value="Fido"/>
</dbReference>
<dbReference type="RefSeq" id="WP_254571864.1">
    <property type="nucleotide sequence ID" value="NZ_CP098502.1"/>
</dbReference>
<feature type="domain" description="Fido" evidence="1">
    <location>
        <begin position="106"/>
        <end position="259"/>
    </location>
</feature>
<evidence type="ECO:0000313" key="3">
    <source>
        <dbReference type="Proteomes" id="UP001056035"/>
    </source>
</evidence>
<dbReference type="PANTHER" id="PTHR13504:SF38">
    <property type="entry name" value="FIDO DOMAIN-CONTAINING PROTEIN"/>
    <property type="match status" value="1"/>
</dbReference>
<accession>A0ABY5DWD9</accession>
<gene>
    <name evidence="2" type="ORF">NBH00_02955</name>
</gene>
<dbReference type="InterPro" id="IPR036597">
    <property type="entry name" value="Fido-like_dom_sf"/>
</dbReference>
<keyword evidence="3" id="KW-1185">Reference proteome</keyword>
<name>A0ABY5DWD9_9ACTN</name>
<dbReference type="EMBL" id="CP098502">
    <property type="protein sequence ID" value="UTI65177.1"/>
    <property type="molecule type" value="Genomic_DNA"/>
</dbReference>
<evidence type="ECO:0000259" key="1">
    <source>
        <dbReference type="PROSITE" id="PS51459"/>
    </source>
</evidence>
<dbReference type="PANTHER" id="PTHR13504">
    <property type="entry name" value="FIDO DOMAIN-CONTAINING PROTEIN DDB_G0283145"/>
    <property type="match status" value="1"/>
</dbReference>
<organism evidence="2 3">
    <name type="scientific">Paraconexibacter antarcticus</name>
    <dbReference type="NCBI Taxonomy" id="2949664"/>
    <lineage>
        <taxon>Bacteria</taxon>
        <taxon>Bacillati</taxon>
        <taxon>Actinomycetota</taxon>
        <taxon>Thermoleophilia</taxon>
        <taxon>Solirubrobacterales</taxon>
        <taxon>Paraconexibacteraceae</taxon>
        <taxon>Paraconexibacter</taxon>
    </lineage>
</organism>
<dbReference type="PROSITE" id="PS51459">
    <property type="entry name" value="FIDO"/>
    <property type="match status" value="1"/>
</dbReference>
<dbReference type="InterPro" id="IPR040198">
    <property type="entry name" value="Fido_containing"/>
</dbReference>
<reference evidence="2 3" key="1">
    <citation type="submission" date="2022-06" db="EMBL/GenBank/DDBJ databases">
        <title>Paraconexibacter antarcticus.</title>
        <authorList>
            <person name="Kim C.S."/>
        </authorList>
    </citation>
    <scope>NUCLEOTIDE SEQUENCE [LARGE SCALE GENOMIC DNA]</scope>
    <source>
        <strain evidence="2 3">02-257</strain>
    </source>
</reference>
<dbReference type="Proteomes" id="UP001056035">
    <property type="component" value="Chromosome"/>
</dbReference>
<evidence type="ECO:0000313" key="2">
    <source>
        <dbReference type="EMBL" id="UTI65177.1"/>
    </source>
</evidence>
<dbReference type="Gene3D" id="1.10.3290.10">
    <property type="entry name" value="Fido-like domain"/>
    <property type="match status" value="1"/>
</dbReference>
<proteinExistence type="predicted"/>
<dbReference type="Gene3D" id="1.10.10.10">
    <property type="entry name" value="Winged helix-like DNA-binding domain superfamily/Winged helix DNA-binding domain"/>
    <property type="match status" value="1"/>
</dbReference>
<dbReference type="InterPro" id="IPR036388">
    <property type="entry name" value="WH-like_DNA-bd_sf"/>
</dbReference>
<dbReference type="SUPFAM" id="SSF140931">
    <property type="entry name" value="Fic-like"/>
    <property type="match status" value="1"/>
</dbReference>
<dbReference type="Pfam" id="PF02661">
    <property type="entry name" value="Fic"/>
    <property type="match status" value="1"/>
</dbReference>
<sequence>MLFVTPPLSRKVLADLRELDARRAELGAQVGVARPWSGALRRQVRAATAESSIAIEGFQVPTGLAGGILDGQQVPVVGEQDAAALAAYARAMDHVAAMAEDPRFAWGERVILDLHFDTCHFQPDARPGRYREGPILVTSPEGGAPAYVAPPADEVPALVEEFVRWLSGEADEAHVVVRAAMAHLHLVSIHPFRDGNGRTSRIVQSLALARDGLVAPEFGSIEEYLARHTPAYYAALRKVQGGSYQPARDAGPWVRFCIAAHLEQVNQRLDQLADAGRRWTRLEELVAERAWPERLVIALEQCLFGGTDRASYAAEADTSAATASTDFRRLLDAGLVEQRGKGPATRYTASPALRTLVS</sequence>
<protein>
    <submittedName>
        <fullName evidence="2">Fic family protein</fullName>
    </submittedName>
</protein>